<reference evidence="1 2" key="1">
    <citation type="submission" date="2024-09" db="EMBL/GenBank/DDBJ databases">
        <authorList>
            <person name="Sun Q."/>
            <person name="Mori K."/>
        </authorList>
    </citation>
    <scope>NUCLEOTIDE SEQUENCE [LARGE SCALE GENOMIC DNA]</scope>
    <source>
        <strain evidence="1 2">TBRC 7907</strain>
    </source>
</reference>
<organism evidence="1 2">
    <name type="scientific">Allokutzneria oryzae</name>
    <dbReference type="NCBI Taxonomy" id="1378989"/>
    <lineage>
        <taxon>Bacteria</taxon>
        <taxon>Bacillati</taxon>
        <taxon>Actinomycetota</taxon>
        <taxon>Actinomycetes</taxon>
        <taxon>Pseudonocardiales</taxon>
        <taxon>Pseudonocardiaceae</taxon>
        <taxon>Allokutzneria</taxon>
    </lineage>
</organism>
<name>A0ABV6A7B5_9PSEU</name>
<accession>A0ABV6A7B5</accession>
<dbReference type="EMBL" id="JBHLZU010000032">
    <property type="protein sequence ID" value="MFB9909069.1"/>
    <property type="molecule type" value="Genomic_DNA"/>
</dbReference>
<proteinExistence type="predicted"/>
<protein>
    <submittedName>
        <fullName evidence="1">Uncharacterized protein</fullName>
    </submittedName>
</protein>
<sequence>MEELLADEAAHDFAMTFLEQVQNLTSHRLKTFLGPDEVTGLLGPRSAVWWRVLDEFWAAVAAWCADNQPPLESSEEILSVQNEQLRAMLWTTNRTLPTGAKLGLAAAVRYEKATGAGFPGFSHIAVALRSTGQG</sequence>
<evidence type="ECO:0000313" key="1">
    <source>
        <dbReference type="EMBL" id="MFB9909069.1"/>
    </source>
</evidence>
<evidence type="ECO:0000313" key="2">
    <source>
        <dbReference type="Proteomes" id="UP001589693"/>
    </source>
</evidence>
<dbReference type="RefSeq" id="WP_377861431.1">
    <property type="nucleotide sequence ID" value="NZ_JBHLZU010000032.1"/>
</dbReference>
<comment type="caution">
    <text evidence="1">The sequence shown here is derived from an EMBL/GenBank/DDBJ whole genome shotgun (WGS) entry which is preliminary data.</text>
</comment>
<gene>
    <name evidence="1" type="ORF">ACFFQA_34460</name>
</gene>
<keyword evidence="2" id="KW-1185">Reference proteome</keyword>
<dbReference type="Proteomes" id="UP001589693">
    <property type="component" value="Unassembled WGS sequence"/>
</dbReference>